<evidence type="ECO:0000256" key="2">
    <source>
        <dbReference type="ARBA" id="ARBA00022475"/>
    </source>
</evidence>
<sequence length="437" mass="48944">MKWKNLIPKGKFAKNVGVLAGGTAFSQLIIILSTPILTRIYSPEEFGVYSVYLSILSILVVIGSLLYEMAIPLPLPNNNKEAINVLALCFILILLFSILHFSIFTLFAENIAYFLNTPTLAGALWLIPIAFIGGSTFQAVHYWSIRTETFKNISITKLNQSTIQVLSQIILGFNKLGKTGLLIGDVIGRLVAGITITILSFRHEKALLKEVSWHQIRKTASRYRRFPMLSSGSALLNSVSLQLPALLLTAFYGPIVVGLYILAQRILGLPIAIIGGAVSEVYLAEASKINKSDERAIRHLFWKTFKSIALISVVFITTLAVFAPPLFAFVFGDEWKQAGVYLQLLAIMYFFQFVSAPVGSNIPVFERQDFHLYREVIRILLLLITLVFANWLNVTATTAILMLSIAGTFGYIIHTFFSWYAMERHFSLKNKEQNNEY</sequence>
<comment type="subcellular location">
    <subcellularLocation>
        <location evidence="1">Cell membrane</location>
        <topology evidence="1">Multi-pass membrane protein</topology>
    </subcellularLocation>
</comment>
<dbReference type="PANTHER" id="PTHR30250">
    <property type="entry name" value="PST FAMILY PREDICTED COLANIC ACID TRANSPORTER"/>
    <property type="match status" value="1"/>
</dbReference>
<dbReference type="AlphaFoldDB" id="A0A263BUR2"/>
<gene>
    <name evidence="7" type="ORF">CIB95_08495</name>
</gene>
<keyword evidence="8" id="KW-1185">Reference proteome</keyword>
<evidence type="ECO:0000256" key="5">
    <source>
        <dbReference type="ARBA" id="ARBA00023136"/>
    </source>
</evidence>
<evidence type="ECO:0000256" key="4">
    <source>
        <dbReference type="ARBA" id="ARBA00022989"/>
    </source>
</evidence>
<feature type="transmembrane region" description="Helical" evidence="6">
    <location>
        <begin position="120"/>
        <end position="143"/>
    </location>
</feature>
<dbReference type="EMBL" id="NPIA01000003">
    <property type="protein sequence ID" value="OZM57483.1"/>
    <property type="molecule type" value="Genomic_DNA"/>
</dbReference>
<organism evidence="7 8">
    <name type="scientific">Lottiidibacillus patelloidae</name>
    <dbReference type="NCBI Taxonomy" id="2670334"/>
    <lineage>
        <taxon>Bacteria</taxon>
        <taxon>Bacillati</taxon>
        <taxon>Bacillota</taxon>
        <taxon>Bacilli</taxon>
        <taxon>Bacillales</taxon>
        <taxon>Bacillaceae</taxon>
        <taxon>Lottiidibacillus</taxon>
    </lineage>
</organism>
<evidence type="ECO:0000256" key="1">
    <source>
        <dbReference type="ARBA" id="ARBA00004651"/>
    </source>
</evidence>
<dbReference type="PANTHER" id="PTHR30250:SF28">
    <property type="entry name" value="POLYSACCHARIDE BIOSYNTHESIS PROTEIN"/>
    <property type="match status" value="1"/>
</dbReference>
<feature type="transmembrane region" description="Helical" evidence="6">
    <location>
        <begin position="49"/>
        <end position="70"/>
    </location>
</feature>
<feature type="transmembrane region" description="Helical" evidence="6">
    <location>
        <begin position="305"/>
        <end position="328"/>
    </location>
</feature>
<feature type="transmembrane region" description="Helical" evidence="6">
    <location>
        <begin position="267"/>
        <end position="284"/>
    </location>
</feature>
<feature type="transmembrane region" description="Helical" evidence="6">
    <location>
        <begin position="340"/>
        <end position="364"/>
    </location>
</feature>
<name>A0A263BUR2_9BACI</name>
<dbReference type="Proteomes" id="UP000217083">
    <property type="component" value="Unassembled WGS sequence"/>
</dbReference>
<reference evidence="8" key="1">
    <citation type="submission" date="2017-08" db="EMBL/GenBank/DDBJ databases">
        <authorList>
            <person name="Huang Z."/>
        </authorList>
    </citation>
    <scope>NUCLEOTIDE SEQUENCE [LARGE SCALE GENOMIC DNA]</scope>
    <source>
        <strain evidence="8">SA5d-4</strain>
    </source>
</reference>
<evidence type="ECO:0000313" key="8">
    <source>
        <dbReference type="Proteomes" id="UP000217083"/>
    </source>
</evidence>
<dbReference type="Pfam" id="PF13440">
    <property type="entry name" value="Polysacc_synt_3"/>
    <property type="match status" value="1"/>
</dbReference>
<keyword evidence="3 6" id="KW-0812">Transmembrane</keyword>
<reference evidence="7 8" key="2">
    <citation type="submission" date="2017-09" db="EMBL/GenBank/DDBJ databases">
        <title>Bacillus patelloidae sp. nov., isolated from the intestinal tract of a marine limpet.</title>
        <authorList>
            <person name="Liu R."/>
            <person name="Dong C."/>
            <person name="Shao Z."/>
        </authorList>
    </citation>
    <scope>NUCLEOTIDE SEQUENCE [LARGE SCALE GENOMIC DNA]</scope>
    <source>
        <strain evidence="7 8">SA5d-4</strain>
    </source>
</reference>
<evidence type="ECO:0000256" key="3">
    <source>
        <dbReference type="ARBA" id="ARBA00022692"/>
    </source>
</evidence>
<feature type="transmembrane region" description="Helical" evidence="6">
    <location>
        <begin position="82"/>
        <end position="108"/>
    </location>
</feature>
<comment type="caution">
    <text evidence="7">The sequence shown here is derived from an EMBL/GenBank/DDBJ whole genome shotgun (WGS) entry which is preliminary data.</text>
</comment>
<keyword evidence="5 6" id="KW-0472">Membrane</keyword>
<evidence type="ECO:0000313" key="7">
    <source>
        <dbReference type="EMBL" id="OZM57483.1"/>
    </source>
</evidence>
<protein>
    <recommendedName>
        <fullName evidence="9">Polysaccharide biosynthesis protein</fullName>
    </recommendedName>
</protein>
<keyword evidence="2" id="KW-1003">Cell membrane</keyword>
<dbReference type="RefSeq" id="WP_094924175.1">
    <property type="nucleotide sequence ID" value="NZ_NPIA01000003.1"/>
</dbReference>
<feature type="transmembrane region" description="Helical" evidence="6">
    <location>
        <begin position="234"/>
        <end position="261"/>
    </location>
</feature>
<feature type="transmembrane region" description="Helical" evidence="6">
    <location>
        <begin position="400"/>
        <end position="421"/>
    </location>
</feature>
<accession>A0A263BUR2</accession>
<evidence type="ECO:0000256" key="6">
    <source>
        <dbReference type="SAM" id="Phobius"/>
    </source>
</evidence>
<feature type="transmembrane region" description="Helical" evidence="6">
    <location>
        <begin position="376"/>
        <end position="394"/>
    </location>
</feature>
<dbReference type="GO" id="GO:0005886">
    <property type="term" value="C:plasma membrane"/>
    <property type="evidence" value="ECO:0007669"/>
    <property type="project" value="UniProtKB-SubCell"/>
</dbReference>
<feature type="transmembrane region" description="Helical" evidence="6">
    <location>
        <begin position="12"/>
        <end position="37"/>
    </location>
</feature>
<keyword evidence="4 6" id="KW-1133">Transmembrane helix</keyword>
<dbReference type="InterPro" id="IPR050833">
    <property type="entry name" value="Poly_Biosynth_Transport"/>
</dbReference>
<evidence type="ECO:0008006" key="9">
    <source>
        <dbReference type="Google" id="ProtNLM"/>
    </source>
</evidence>
<proteinExistence type="predicted"/>